<organism evidence="2 3">
    <name type="scientific">Niabella ginsenosidivorans</name>
    <dbReference type="NCBI Taxonomy" id="1176587"/>
    <lineage>
        <taxon>Bacteria</taxon>
        <taxon>Pseudomonadati</taxon>
        <taxon>Bacteroidota</taxon>
        <taxon>Chitinophagia</taxon>
        <taxon>Chitinophagales</taxon>
        <taxon>Chitinophagaceae</taxon>
        <taxon>Niabella</taxon>
    </lineage>
</organism>
<dbReference type="Proteomes" id="UP000077667">
    <property type="component" value="Chromosome"/>
</dbReference>
<dbReference type="RefSeq" id="WP_067757329.1">
    <property type="nucleotide sequence ID" value="NZ_CP015772.1"/>
</dbReference>
<sequence>MRTILVPVDATSTSENAVKFAAEWGIQYGYDHIVLLKTSYESMFDYVTIADGYAFVNEESVNSQQENTEILLEHLRSLIVEKAPDMKVTTTVSGLSLLRSTIDLVKNDATVELIVLGSDDKAVSNNSVVSANIIGIARTSPVKTLIVPSGYDYKPVKKVLIPCDVSRITNLDRLSRFRSILKQEDARLVILNVNTKGDTEVTDSKKKEWEEHIQQYLTDIPYSVYYSFDRNIIKGILSFTASNKADLIIALPGKHSFLYYLANRSISEGIYQNVHQVVLILK</sequence>
<dbReference type="OrthoDB" id="9788959at2"/>
<dbReference type="STRING" id="1176587.A8C56_14305"/>
<dbReference type="InterPro" id="IPR006016">
    <property type="entry name" value="UspA"/>
</dbReference>
<evidence type="ECO:0000259" key="1">
    <source>
        <dbReference type="Pfam" id="PF00582"/>
    </source>
</evidence>
<dbReference type="KEGG" id="nia:A8C56_14305"/>
<keyword evidence="3" id="KW-1185">Reference proteome</keyword>
<name>A0A1A9I2Z0_9BACT</name>
<dbReference type="Gene3D" id="3.40.50.12370">
    <property type="match status" value="1"/>
</dbReference>
<dbReference type="EMBL" id="CP015772">
    <property type="protein sequence ID" value="ANH81986.1"/>
    <property type="molecule type" value="Genomic_DNA"/>
</dbReference>
<feature type="domain" description="UspA" evidence="1">
    <location>
        <begin position="1"/>
        <end position="148"/>
    </location>
</feature>
<gene>
    <name evidence="2" type="ORF">A8C56_14305</name>
</gene>
<dbReference type="SUPFAM" id="SSF52402">
    <property type="entry name" value="Adenine nucleotide alpha hydrolases-like"/>
    <property type="match status" value="2"/>
</dbReference>
<proteinExistence type="predicted"/>
<accession>A0A1A9I2Z0</accession>
<evidence type="ECO:0000313" key="3">
    <source>
        <dbReference type="Proteomes" id="UP000077667"/>
    </source>
</evidence>
<reference evidence="2 3" key="1">
    <citation type="submission" date="2016-05" db="EMBL/GenBank/DDBJ databases">
        <title>Niabella ginsenosidivorans BS26 whole genome sequencing.</title>
        <authorList>
            <person name="Im W.T."/>
            <person name="Siddiqi M.Z."/>
        </authorList>
    </citation>
    <scope>NUCLEOTIDE SEQUENCE [LARGE SCALE GENOMIC DNA]</scope>
    <source>
        <strain evidence="2 3">BS26</strain>
    </source>
</reference>
<dbReference type="AlphaFoldDB" id="A0A1A9I2Z0"/>
<evidence type="ECO:0000313" key="2">
    <source>
        <dbReference type="EMBL" id="ANH81986.1"/>
    </source>
</evidence>
<protein>
    <recommendedName>
        <fullName evidence="1">UspA domain-containing protein</fullName>
    </recommendedName>
</protein>
<dbReference type="Pfam" id="PF00582">
    <property type="entry name" value="Usp"/>
    <property type="match status" value="1"/>
</dbReference>